<keyword evidence="1" id="KW-0732">Signal</keyword>
<reference evidence="2 3" key="1">
    <citation type="journal article" date="2017" name="Genome Announc.">
        <title>Genome sequence of the saprophytic ascomycete Epicoccum nigrum ICMP 19927 strain isolated from New Zealand.</title>
        <authorList>
            <person name="Fokin M."/>
            <person name="Fleetwood D."/>
            <person name="Weir B.S."/>
            <person name="Villas-Boas S.G."/>
        </authorList>
    </citation>
    <scope>NUCLEOTIDE SEQUENCE [LARGE SCALE GENOMIC DNA]</scope>
    <source>
        <strain evidence="2 3">ICMP 19927</strain>
    </source>
</reference>
<evidence type="ECO:0000256" key="1">
    <source>
        <dbReference type="SAM" id="SignalP"/>
    </source>
</evidence>
<dbReference type="SUPFAM" id="SSF54897">
    <property type="entry name" value="Protease propeptides/inhibitors"/>
    <property type="match status" value="1"/>
</dbReference>
<organism evidence="2 3">
    <name type="scientific">Epicoccum nigrum</name>
    <name type="common">Soil fungus</name>
    <name type="synonym">Epicoccum purpurascens</name>
    <dbReference type="NCBI Taxonomy" id="105696"/>
    <lineage>
        <taxon>Eukaryota</taxon>
        <taxon>Fungi</taxon>
        <taxon>Dikarya</taxon>
        <taxon>Ascomycota</taxon>
        <taxon>Pezizomycotina</taxon>
        <taxon>Dothideomycetes</taxon>
        <taxon>Pleosporomycetidae</taxon>
        <taxon>Pleosporales</taxon>
        <taxon>Pleosporineae</taxon>
        <taxon>Didymellaceae</taxon>
        <taxon>Epicoccum</taxon>
    </lineage>
</organism>
<gene>
    <name evidence="2" type="ORF">B5807_11362</name>
</gene>
<evidence type="ECO:0000313" key="3">
    <source>
        <dbReference type="Proteomes" id="UP000193240"/>
    </source>
</evidence>
<accession>A0A1Y2LJZ6</accession>
<dbReference type="InParanoid" id="A0A1Y2LJZ6"/>
<evidence type="ECO:0000313" key="2">
    <source>
        <dbReference type="EMBL" id="OSS43929.1"/>
    </source>
</evidence>
<proteinExistence type="predicted"/>
<feature type="signal peptide" evidence="1">
    <location>
        <begin position="1"/>
        <end position="17"/>
    </location>
</feature>
<keyword evidence="3" id="KW-1185">Reference proteome</keyword>
<dbReference type="AlphaFoldDB" id="A0A1Y2LJZ6"/>
<name>A0A1Y2LJZ6_EPING</name>
<sequence length="124" mass="14396">MKLLLFILPVAVSLSWGGVQPRAQFRMAVDSSVVPDRYLVSLKIGHTLSEHWETIGQDLSKDGEDFRYMETINVYSVTLRDEYIVHNTIRTDPQVEDVEMDYYISFPEFESEEYYAIDHPNSTV</sequence>
<dbReference type="Proteomes" id="UP000193240">
    <property type="component" value="Unassembled WGS sequence"/>
</dbReference>
<dbReference type="EMBL" id="KZ107860">
    <property type="protein sequence ID" value="OSS43929.1"/>
    <property type="molecule type" value="Genomic_DNA"/>
</dbReference>
<feature type="chain" id="PRO_5012192415" evidence="1">
    <location>
        <begin position="18"/>
        <end position="124"/>
    </location>
</feature>
<protein>
    <submittedName>
        <fullName evidence="2">Uncharacterized protein</fullName>
    </submittedName>
</protein>